<dbReference type="OMA" id="IWCPHPG"/>
<reference evidence="1 2" key="1">
    <citation type="journal article" name="Sci. Rep.">
        <title>Telomere-to-telomere assembled and centromere annotated genomes of the two main subspecies of the button mushroom Agaricus bisporus reveal especially polymorphic chromosome ends.</title>
        <authorList>
            <person name="Sonnenberg A.S.M."/>
            <person name="Sedaghat-Telgerd N."/>
            <person name="Lavrijssen B."/>
            <person name="Ohm R.A."/>
            <person name="Hendrickx P.M."/>
            <person name="Scholtmeijer K."/>
            <person name="Baars J.J.P."/>
            <person name="van Peer A."/>
        </authorList>
    </citation>
    <scope>NUCLEOTIDE SEQUENCE [LARGE SCALE GENOMIC DNA]</scope>
    <source>
        <strain evidence="1 2">H119_p4</strain>
    </source>
</reference>
<dbReference type="GO" id="GO:0016791">
    <property type="term" value="F:phosphatase activity"/>
    <property type="evidence" value="ECO:0007669"/>
    <property type="project" value="TreeGrafter"/>
</dbReference>
<dbReference type="PANTHER" id="PTHR18901">
    <property type="entry name" value="2-DEOXYGLUCOSE-6-PHOSPHATE PHOSPHATASE 2"/>
    <property type="match status" value="1"/>
</dbReference>
<evidence type="ECO:0008006" key="3">
    <source>
        <dbReference type="Google" id="ProtNLM"/>
    </source>
</evidence>
<dbReference type="PANTHER" id="PTHR18901:SF38">
    <property type="entry name" value="PSEUDOURIDINE-5'-PHOSPHATASE"/>
    <property type="match status" value="1"/>
</dbReference>
<gene>
    <name evidence="1" type="ORF">Agabi119p4_1604</name>
</gene>
<evidence type="ECO:0000313" key="1">
    <source>
        <dbReference type="EMBL" id="KAF7782228.1"/>
    </source>
</evidence>
<comment type="caution">
    <text evidence="1">The sequence shown here is derived from an EMBL/GenBank/DDBJ whole genome shotgun (WGS) entry which is preliminary data.</text>
</comment>
<dbReference type="FunFam" id="1.10.150.240:FF:000001">
    <property type="entry name" value="Haloacid dehalogenase-like hydrolase domain"/>
    <property type="match status" value="1"/>
</dbReference>
<sequence length="253" mass="28294">MAQNAQPFPKISYVLFDMDGLMIDSERIYTDVTNEILAKYGKEMSWEIKAGCMGKPERASAEYLLSFFPDVDLSLEDYLIQRNKLQDERWPTTILLPGVEKLVRHLKANDIPMAIATGSRRRNLEKKTAHLQDLFGLFEGKIVCSDDAHYKMKGKPAPDIFIIAARELLSRNVGPVEGAITEDQGQERCQGLVFEDGLPGVQAGKKAGMSVVWVPDHHLLEVGYSGGEKVDQVLGTLEDFVPEQWGLPPYALE</sequence>
<dbReference type="InterPro" id="IPR023198">
    <property type="entry name" value="PGP-like_dom2"/>
</dbReference>
<dbReference type="Gene3D" id="1.10.150.240">
    <property type="entry name" value="Putative phosphatase, domain 2"/>
    <property type="match status" value="1"/>
</dbReference>
<dbReference type="InterPro" id="IPR036412">
    <property type="entry name" value="HAD-like_sf"/>
</dbReference>
<dbReference type="Proteomes" id="UP000629468">
    <property type="component" value="Unassembled WGS sequence"/>
</dbReference>
<dbReference type="SUPFAM" id="SSF56784">
    <property type="entry name" value="HAD-like"/>
    <property type="match status" value="1"/>
</dbReference>
<dbReference type="InterPro" id="IPR023214">
    <property type="entry name" value="HAD_sf"/>
</dbReference>
<dbReference type="SFLD" id="SFLDG01129">
    <property type="entry name" value="C1.5:_HAD__Beta-PGM__Phosphata"/>
    <property type="match status" value="1"/>
</dbReference>
<dbReference type="SFLD" id="SFLDS00003">
    <property type="entry name" value="Haloacid_Dehalogenase"/>
    <property type="match status" value="1"/>
</dbReference>
<protein>
    <recommendedName>
        <fullName evidence="3">HAD-like protein</fullName>
    </recommendedName>
</protein>
<dbReference type="Pfam" id="PF00702">
    <property type="entry name" value="Hydrolase"/>
    <property type="match status" value="1"/>
</dbReference>
<evidence type="ECO:0000313" key="2">
    <source>
        <dbReference type="Proteomes" id="UP000629468"/>
    </source>
</evidence>
<proteinExistence type="predicted"/>
<dbReference type="AlphaFoldDB" id="A0A8H7F7P8"/>
<organism evidence="1 2">
    <name type="scientific">Agaricus bisporus var. burnettii</name>
    <dbReference type="NCBI Taxonomy" id="192524"/>
    <lineage>
        <taxon>Eukaryota</taxon>
        <taxon>Fungi</taxon>
        <taxon>Dikarya</taxon>
        <taxon>Basidiomycota</taxon>
        <taxon>Agaricomycotina</taxon>
        <taxon>Agaricomycetes</taxon>
        <taxon>Agaricomycetidae</taxon>
        <taxon>Agaricales</taxon>
        <taxon>Agaricineae</taxon>
        <taxon>Agaricaceae</taxon>
        <taxon>Agaricus</taxon>
    </lineage>
</organism>
<name>A0A8H7F7P8_AGABI</name>
<dbReference type="Gene3D" id="3.40.50.1000">
    <property type="entry name" value="HAD superfamily/HAD-like"/>
    <property type="match status" value="1"/>
</dbReference>
<dbReference type="EMBL" id="JABXXO010000003">
    <property type="protein sequence ID" value="KAF7782228.1"/>
    <property type="molecule type" value="Genomic_DNA"/>
</dbReference>
<accession>A0A8H7F7P8</accession>